<dbReference type="EC" id="3.1.4.12" evidence="2"/>
<comment type="similarity">
    <text evidence="1">Belongs to the neutral sphingomyelinase family.</text>
</comment>
<dbReference type="SUPFAM" id="SSF56219">
    <property type="entry name" value="DNase I-like"/>
    <property type="match status" value="2"/>
</dbReference>
<dbReference type="Pfam" id="PF03372">
    <property type="entry name" value="Exo_endo_phos"/>
    <property type="match status" value="1"/>
</dbReference>
<evidence type="ECO:0000256" key="3">
    <source>
        <dbReference type="ARBA" id="ARBA00022729"/>
    </source>
</evidence>
<dbReference type="EMBL" id="MRZV01000522">
    <property type="protein sequence ID" value="PIK48430.1"/>
    <property type="molecule type" value="Genomic_DNA"/>
</dbReference>
<evidence type="ECO:0000256" key="2">
    <source>
        <dbReference type="ARBA" id="ARBA00012369"/>
    </source>
</evidence>
<reference evidence="7 8" key="1">
    <citation type="journal article" date="2017" name="PLoS Biol.">
        <title>The sea cucumber genome provides insights into morphological evolution and visceral regeneration.</title>
        <authorList>
            <person name="Zhang X."/>
            <person name="Sun L."/>
            <person name="Yuan J."/>
            <person name="Sun Y."/>
            <person name="Gao Y."/>
            <person name="Zhang L."/>
            <person name="Li S."/>
            <person name="Dai H."/>
            <person name="Hamel J.F."/>
            <person name="Liu C."/>
            <person name="Yu Y."/>
            <person name="Liu S."/>
            <person name="Lin W."/>
            <person name="Guo K."/>
            <person name="Jin S."/>
            <person name="Xu P."/>
            <person name="Storey K.B."/>
            <person name="Huan P."/>
            <person name="Zhang T."/>
            <person name="Zhou Y."/>
            <person name="Zhang J."/>
            <person name="Lin C."/>
            <person name="Li X."/>
            <person name="Xing L."/>
            <person name="Huo D."/>
            <person name="Sun M."/>
            <person name="Wang L."/>
            <person name="Mercier A."/>
            <person name="Li F."/>
            <person name="Yang H."/>
            <person name="Xiang J."/>
        </authorList>
    </citation>
    <scope>NUCLEOTIDE SEQUENCE [LARGE SCALE GENOMIC DNA]</scope>
    <source>
        <strain evidence="7">Shaxun</strain>
        <tissue evidence="7">Muscle</tissue>
    </source>
</reference>
<organism evidence="7 8">
    <name type="scientific">Stichopus japonicus</name>
    <name type="common">Sea cucumber</name>
    <dbReference type="NCBI Taxonomy" id="307972"/>
    <lineage>
        <taxon>Eukaryota</taxon>
        <taxon>Metazoa</taxon>
        <taxon>Echinodermata</taxon>
        <taxon>Eleutherozoa</taxon>
        <taxon>Echinozoa</taxon>
        <taxon>Holothuroidea</taxon>
        <taxon>Aspidochirotacea</taxon>
        <taxon>Aspidochirotida</taxon>
        <taxon>Stichopodidae</taxon>
        <taxon>Apostichopus</taxon>
    </lineage>
</organism>
<name>A0A2G8KKE3_STIJA</name>
<dbReference type="PANTHER" id="PTHR16320:SF23">
    <property type="entry name" value="SPHINGOMYELINASE C 1"/>
    <property type="match status" value="1"/>
</dbReference>
<sequence length="753" mass="84633">MEFVCSEEIINPHPNATCQEGVKALCSYPPIPSPLVETPASTFKTLAYNVWELRYLYYQIGQRERTCRIIPEVLRRHPDLDAIIFNEAFMGGCIGGFNLSYSGEKLTFRNVLKEYGFSYITATIGNSPTLRKFENGGIFIASKWPMLEEDNVIYEATQPLTADDLSQKGASYAKILKTVDSVSRVYHVLGTHLQATDNIGSDNVRRNQAREMHELMLSKNIPPHEPVIYGGDLNADRLSELGADIFEILDASMPEIVGEQQYTKDKSINDIYDGGSSQKWIDYVLYSNAHLQPNSATTQVVIPKTDQPFGVCLDEFRVWPRPLYSDNSRCRTVKNITDLADHFAAMGSFAYPEDVEIVTTLPPSKVPTQSPAPPTTINPEGLCYVLSRDRRDSRKTFKITPPMQRVPRVLGVRCGYPPSTIELVSTPVTTLKVLSYNIWELGYLYYQNGQRERTCRTIPEIDSQRNFDRIRFPLLHGTVGIPRSNPVKLENGGTFIASKWPILEESQLVFRDGDRLSIDVLMAKGVMYAKIEKTIEDVSKMYHVFGTHFQSGSYHIQDTIRIMQAVEMYDFHNSFNIPPEEPVIYAGDLNANRIDKPQHAADVIAALRSTMPRIVGDSEYTFDAGTNDVFWDIISVRAWLDYVLYSNEHEQPVSSTIEVVRPKAEAPMEVCLIAPLARAPVYADSKRCARSRVITNLADHYAVLGVLDYDQSKRTTTATVEIPASTQAGTGGNLVASIYLHMIPVLCFCLILI</sequence>
<evidence type="ECO:0000256" key="1">
    <source>
        <dbReference type="ARBA" id="ARBA00006335"/>
    </source>
</evidence>
<evidence type="ECO:0000256" key="4">
    <source>
        <dbReference type="ARBA" id="ARBA00022801"/>
    </source>
</evidence>
<keyword evidence="8" id="KW-1185">Reference proteome</keyword>
<evidence type="ECO:0000259" key="6">
    <source>
        <dbReference type="Pfam" id="PF03372"/>
    </source>
</evidence>
<dbReference type="STRING" id="307972.A0A2G8KKE3"/>
<comment type="caution">
    <text evidence="7">The sequence shown here is derived from an EMBL/GenBank/DDBJ whole genome shotgun (WGS) entry which is preliminary data.</text>
</comment>
<comment type="catalytic activity">
    <reaction evidence="5">
        <text>N-(hexadecanoyl)-sphing-4-enine-1-phosphocholine + H2O = N-hexadecanoylsphing-4-enine + phosphocholine + H(+)</text>
        <dbReference type="Rhea" id="RHEA:45644"/>
        <dbReference type="ChEBI" id="CHEBI:15377"/>
        <dbReference type="ChEBI" id="CHEBI:15378"/>
        <dbReference type="ChEBI" id="CHEBI:72959"/>
        <dbReference type="ChEBI" id="CHEBI:78646"/>
        <dbReference type="ChEBI" id="CHEBI:295975"/>
    </reaction>
    <physiologicalReaction direction="left-to-right" evidence="5">
        <dbReference type="Rhea" id="RHEA:45645"/>
    </physiologicalReaction>
</comment>
<evidence type="ECO:0000313" key="7">
    <source>
        <dbReference type="EMBL" id="PIK48430.1"/>
    </source>
</evidence>
<dbReference type="Proteomes" id="UP000230750">
    <property type="component" value="Unassembled WGS sequence"/>
</dbReference>
<keyword evidence="4" id="KW-0378">Hydrolase</keyword>
<accession>A0A2G8KKE3</accession>
<keyword evidence="3" id="KW-0732">Signal</keyword>
<dbReference type="CDD" id="cd09078">
    <property type="entry name" value="nSMase"/>
    <property type="match status" value="2"/>
</dbReference>
<dbReference type="InterPro" id="IPR036691">
    <property type="entry name" value="Endo/exonu/phosph_ase_sf"/>
</dbReference>
<dbReference type="OrthoDB" id="40902at2759"/>
<protein>
    <recommendedName>
        <fullName evidence="2">sphingomyelin phosphodiesterase</fullName>
        <ecNumber evidence="2">3.1.4.12</ecNumber>
    </recommendedName>
</protein>
<dbReference type="AlphaFoldDB" id="A0A2G8KKE3"/>
<evidence type="ECO:0000256" key="5">
    <source>
        <dbReference type="ARBA" id="ARBA00049371"/>
    </source>
</evidence>
<evidence type="ECO:0000313" key="8">
    <source>
        <dbReference type="Proteomes" id="UP000230750"/>
    </source>
</evidence>
<gene>
    <name evidence="7" type="ORF">BSL78_14678</name>
</gene>
<dbReference type="InterPro" id="IPR005135">
    <property type="entry name" value="Endo/exonuclease/phosphatase"/>
</dbReference>
<feature type="domain" description="Endonuclease/exonuclease/phosphatase" evidence="6">
    <location>
        <begin position="482"/>
        <end position="656"/>
    </location>
</feature>
<proteinExistence type="inferred from homology"/>
<dbReference type="GO" id="GO:0004767">
    <property type="term" value="F:sphingomyelin phosphodiesterase activity"/>
    <property type="evidence" value="ECO:0007669"/>
    <property type="project" value="UniProtKB-EC"/>
</dbReference>
<dbReference type="GO" id="GO:0005576">
    <property type="term" value="C:extracellular region"/>
    <property type="evidence" value="ECO:0007669"/>
    <property type="project" value="InterPro"/>
</dbReference>
<dbReference type="InterPro" id="IPR017766">
    <property type="entry name" value="Sphingomyelinase/PLipase_C"/>
</dbReference>
<dbReference type="InterPro" id="IPR038772">
    <property type="entry name" value="Sph/SMPD2-like"/>
</dbReference>
<dbReference type="Gene3D" id="3.60.10.10">
    <property type="entry name" value="Endonuclease/exonuclease/phosphatase"/>
    <property type="match status" value="2"/>
</dbReference>
<dbReference type="PANTHER" id="PTHR16320">
    <property type="entry name" value="SPHINGOMYELINASE FAMILY MEMBER"/>
    <property type="match status" value="1"/>
</dbReference>